<dbReference type="Gene3D" id="3.40.640.10">
    <property type="entry name" value="Type I PLP-dependent aspartate aminotransferase-like (Major domain)"/>
    <property type="match status" value="1"/>
</dbReference>
<reference evidence="7 8" key="1">
    <citation type="submission" date="2020-10" db="EMBL/GenBank/DDBJ databases">
        <title>Wide distribution of Phycisphaera-like planctomycetes from WD2101 soil group in peatlands and genome analysis of the first cultivated representative.</title>
        <authorList>
            <person name="Dedysh S.N."/>
            <person name="Beletsky A.V."/>
            <person name="Ivanova A."/>
            <person name="Kulichevskaya I.S."/>
            <person name="Suzina N.E."/>
            <person name="Philippov D.A."/>
            <person name="Rakitin A.L."/>
            <person name="Mardanov A.V."/>
            <person name="Ravin N.V."/>
        </authorList>
    </citation>
    <scope>NUCLEOTIDE SEQUENCE [LARGE SCALE GENOMIC DNA]</scope>
    <source>
        <strain evidence="7 8">M1803</strain>
    </source>
</reference>
<comment type="cofactor">
    <cofactor evidence="1 4">
        <name>pyridoxal 5'-phosphate</name>
        <dbReference type="ChEBI" id="CHEBI:597326"/>
    </cofactor>
</comment>
<keyword evidence="3 4" id="KW-0663">Pyridoxal phosphate</keyword>
<comment type="similarity">
    <text evidence="4">Belongs to the class-II pyridoxal-phosphate-dependent aminotransferase family.</text>
</comment>
<organism evidence="7 8">
    <name type="scientific">Humisphaera borealis</name>
    <dbReference type="NCBI Taxonomy" id="2807512"/>
    <lineage>
        <taxon>Bacteria</taxon>
        <taxon>Pseudomonadati</taxon>
        <taxon>Planctomycetota</taxon>
        <taxon>Phycisphaerae</taxon>
        <taxon>Tepidisphaerales</taxon>
        <taxon>Tepidisphaeraceae</taxon>
        <taxon>Humisphaera</taxon>
    </lineage>
</organism>
<dbReference type="Pfam" id="PF00155">
    <property type="entry name" value="Aminotran_1_2"/>
    <property type="match status" value="1"/>
</dbReference>
<evidence type="ECO:0000313" key="8">
    <source>
        <dbReference type="Proteomes" id="UP000593765"/>
    </source>
</evidence>
<dbReference type="PROSITE" id="PS00599">
    <property type="entry name" value="AA_TRANSFER_CLASS_2"/>
    <property type="match status" value="1"/>
</dbReference>
<evidence type="ECO:0000256" key="4">
    <source>
        <dbReference type="RuleBase" id="RU003693"/>
    </source>
</evidence>
<feature type="domain" description="Aminotransferase class I/classII large" evidence="6">
    <location>
        <begin position="110"/>
        <end position="453"/>
    </location>
</feature>
<dbReference type="PANTHER" id="PTHR13693:SF3">
    <property type="entry name" value="LD36009P"/>
    <property type="match status" value="1"/>
</dbReference>
<evidence type="ECO:0000256" key="5">
    <source>
        <dbReference type="SAM" id="MobiDB-lite"/>
    </source>
</evidence>
<dbReference type="SUPFAM" id="SSF53383">
    <property type="entry name" value="PLP-dependent transferases"/>
    <property type="match status" value="1"/>
</dbReference>
<dbReference type="InterPro" id="IPR015421">
    <property type="entry name" value="PyrdxlP-dep_Trfase_major"/>
</dbReference>
<dbReference type="KEGG" id="hbs:IPV69_02255"/>
<dbReference type="Proteomes" id="UP000593765">
    <property type="component" value="Chromosome"/>
</dbReference>
<keyword evidence="2" id="KW-0808">Transferase</keyword>
<protein>
    <submittedName>
        <fullName evidence="7">Pyridoxal phosphate-dependent aminotransferase family protein</fullName>
    </submittedName>
</protein>
<evidence type="ECO:0000313" key="7">
    <source>
        <dbReference type="EMBL" id="QOV90217.1"/>
    </source>
</evidence>
<proteinExistence type="inferred from homology"/>
<dbReference type="CDD" id="cd06454">
    <property type="entry name" value="KBL_like"/>
    <property type="match status" value="1"/>
</dbReference>
<dbReference type="GO" id="GO:0030170">
    <property type="term" value="F:pyridoxal phosphate binding"/>
    <property type="evidence" value="ECO:0007669"/>
    <property type="project" value="InterPro"/>
</dbReference>
<accession>A0A7M2WXG5</accession>
<dbReference type="InterPro" id="IPR004839">
    <property type="entry name" value="Aminotransferase_I/II_large"/>
</dbReference>
<dbReference type="InterPro" id="IPR050087">
    <property type="entry name" value="AON_synthase_class-II"/>
</dbReference>
<gene>
    <name evidence="7" type="ORF">IPV69_02255</name>
</gene>
<keyword evidence="8" id="KW-1185">Reference proteome</keyword>
<dbReference type="EMBL" id="CP063458">
    <property type="protein sequence ID" value="QOV90217.1"/>
    <property type="molecule type" value="Genomic_DNA"/>
</dbReference>
<keyword evidence="7" id="KW-0032">Aminotransferase</keyword>
<name>A0A7M2WXG5_9BACT</name>
<sequence>MTKSPTPKTESLTPSPSSNGHLVSGNGHPVSTNGHAANGNGHASNGQATNGQATNGQPAAAPRVRPAGIALFDKVKAYDIPAKIKAAGVWTYFRALESAQDPEVYIDGKKLVMLGSNNYLGLTNDPRVKEAAIDAVRRYGTGCAGSRLLNGTMKIHEELEEKLADFMGKQAAVTFSTGFQVNLGTISCLLDRRDIVYLDKQDHACIIDGARLGLGEIRKFRHNSPADLRRMMQADEASDAGKGGGKLVVVDGVYSMEGDICPLPEIVDICKDYGAAVMVDDAHGIGVLGDGRGTSRHFGVDDDVQLIMGTFSKSMASVGGFVCGDRETMDFVKHRARTNMFSAAPSPANVAAASIAVDIMKTEPERREKLWKNTQFMLAGFRALGFDTADSNTPVIPVVVGEDFTAFAMATRLHQEGVFVNAVVSPATPPGRALLRTSYMATHEESHLSFALDKFAKVGREFGVIA</sequence>
<feature type="compositionally biased region" description="Polar residues" evidence="5">
    <location>
        <begin position="1"/>
        <end position="21"/>
    </location>
</feature>
<dbReference type="Gene3D" id="3.90.1150.10">
    <property type="entry name" value="Aspartate Aminotransferase, domain 1"/>
    <property type="match status" value="1"/>
</dbReference>
<evidence type="ECO:0000256" key="2">
    <source>
        <dbReference type="ARBA" id="ARBA00022679"/>
    </source>
</evidence>
<feature type="region of interest" description="Disordered" evidence="5">
    <location>
        <begin position="1"/>
        <end position="61"/>
    </location>
</feature>
<evidence type="ECO:0000256" key="1">
    <source>
        <dbReference type="ARBA" id="ARBA00001933"/>
    </source>
</evidence>
<dbReference type="InterPro" id="IPR015422">
    <property type="entry name" value="PyrdxlP-dep_Trfase_small"/>
</dbReference>
<dbReference type="PANTHER" id="PTHR13693">
    <property type="entry name" value="CLASS II AMINOTRANSFERASE/8-AMINO-7-OXONONANOATE SYNTHASE"/>
    <property type="match status" value="1"/>
</dbReference>
<dbReference type="InterPro" id="IPR015424">
    <property type="entry name" value="PyrdxlP-dep_Trfase"/>
</dbReference>
<dbReference type="GO" id="GO:0008483">
    <property type="term" value="F:transaminase activity"/>
    <property type="evidence" value="ECO:0007669"/>
    <property type="project" value="UniProtKB-KW"/>
</dbReference>
<evidence type="ECO:0000259" key="6">
    <source>
        <dbReference type="Pfam" id="PF00155"/>
    </source>
</evidence>
<dbReference type="AlphaFoldDB" id="A0A7M2WXG5"/>
<dbReference type="InterPro" id="IPR001917">
    <property type="entry name" value="Aminotrans_II_pyridoxalP_BS"/>
</dbReference>
<feature type="compositionally biased region" description="Polar residues" evidence="5">
    <location>
        <begin position="29"/>
        <end position="57"/>
    </location>
</feature>
<evidence type="ECO:0000256" key="3">
    <source>
        <dbReference type="ARBA" id="ARBA00022898"/>
    </source>
</evidence>